<dbReference type="Proteomes" id="UP000075243">
    <property type="component" value="Chromosome 10"/>
</dbReference>
<dbReference type="EMBL" id="CM003612">
    <property type="protein sequence ID" value="KYP59955.1"/>
    <property type="molecule type" value="Genomic_DNA"/>
</dbReference>
<dbReference type="AlphaFoldDB" id="A0A151SYT1"/>
<evidence type="ECO:0000313" key="2">
    <source>
        <dbReference type="Proteomes" id="UP000075243"/>
    </source>
</evidence>
<organism evidence="1 2">
    <name type="scientific">Cajanus cajan</name>
    <name type="common">Pigeon pea</name>
    <name type="synonym">Cajanus indicus</name>
    <dbReference type="NCBI Taxonomy" id="3821"/>
    <lineage>
        <taxon>Eukaryota</taxon>
        <taxon>Viridiplantae</taxon>
        <taxon>Streptophyta</taxon>
        <taxon>Embryophyta</taxon>
        <taxon>Tracheophyta</taxon>
        <taxon>Spermatophyta</taxon>
        <taxon>Magnoliopsida</taxon>
        <taxon>eudicotyledons</taxon>
        <taxon>Gunneridae</taxon>
        <taxon>Pentapetalae</taxon>
        <taxon>rosids</taxon>
        <taxon>fabids</taxon>
        <taxon>Fabales</taxon>
        <taxon>Fabaceae</taxon>
        <taxon>Papilionoideae</taxon>
        <taxon>50 kb inversion clade</taxon>
        <taxon>NPAAA clade</taxon>
        <taxon>indigoferoid/millettioid clade</taxon>
        <taxon>Phaseoleae</taxon>
        <taxon>Cajanus</taxon>
    </lineage>
</organism>
<keyword evidence="2" id="KW-1185">Reference proteome</keyword>
<dbReference type="Gramene" id="C.cajan_14965.t">
    <property type="protein sequence ID" value="C.cajan_14965.t"/>
    <property type="gene ID" value="C.cajan_14965"/>
</dbReference>
<protein>
    <submittedName>
        <fullName evidence="1">Retrovirus-related Pol polyprotein from transposon TNT 1-94</fullName>
    </submittedName>
</protein>
<gene>
    <name evidence="1" type="ORF">KK1_015402</name>
</gene>
<reference evidence="1 2" key="1">
    <citation type="journal article" date="2012" name="Nat. Biotechnol.">
        <title>Draft genome sequence of pigeonpea (Cajanus cajan), an orphan legume crop of resource-poor farmers.</title>
        <authorList>
            <person name="Varshney R.K."/>
            <person name="Chen W."/>
            <person name="Li Y."/>
            <person name="Bharti A.K."/>
            <person name="Saxena R.K."/>
            <person name="Schlueter J.A."/>
            <person name="Donoghue M.T."/>
            <person name="Azam S."/>
            <person name="Fan G."/>
            <person name="Whaley A.M."/>
            <person name="Farmer A.D."/>
            <person name="Sheridan J."/>
            <person name="Iwata A."/>
            <person name="Tuteja R."/>
            <person name="Penmetsa R.V."/>
            <person name="Wu W."/>
            <person name="Upadhyaya H.D."/>
            <person name="Yang S.P."/>
            <person name="Shah T."/>
            <person name="Saxena K.B."/>
            <person name="Michael T."/>
            <person name="McCombie W.R."/>
            <person name="Yang B."/>
            <person name="Zhang G."/>
            <person name="Yang H."/>
            <person name="Wang J."/>
            <person name="Spillane C."/>
            <person name="Cook D.R."/>
            <person name="May G.D."/>
            <person name="Xu X."/>
            <person name="Jackson S.A."/>
        </authorList>
    </citation>
    <scope>NUCLEOTIDE SEQUENCE [LARGE SCALE GENOMIC DNA]</scope>
    <source>
        <strain evidence="2">cv. Asha</strain>
    </source>
</reference>
<name>A0A151SYT1_CAJCA</name>
<dbReference type="InterPro" id="IPR036397">
    <property type="entry name" value="RNaseH_sf"/>
</dbReference>
<dbReference type="Gene3D" id="3.30.420.10">
    <property type="entry name" value="Ribonuclease H-like superfamily/Ribonuclease H"/>
    <property type="match status" value="1"/>
</dbReference>
<accession>A0A151SYT1</accession>
<evidence type="ECO:0000313" key="1">
    <source>
        <dbReference type="EMBL" id="KYP59955.1"/>
    </source>
</evidence>
<dbReference type="GO" id="GO:0003676">
    <property type="term" value="F:nucleic acid binding"/>
    <property type="evidence" value="ECO:0007669"/>
    <property type="project" value="InterPro"/>
</dbReference>
<sequence>MRMFDNSEILLQDVRYVLEYKKNLFSISMFDGSGYSTKIEYGMMKISNGALIVAKGTKISGLYILNGYIVIAHASIIMALKVRHASENGLMELGKENLLNDNKLEKLYFCDHCILGKNGFFKGKNSWKGSYFLTIIDDFSRRIWISILKDKSETFQKFKRMKLIKNQGLPKSLRGKATNIVVYLIYRSSLDLNFKQFKKDVESKQRQNLLQVAKEMESLNKKDRLGSSWIHAKIKVSWMQESMSMVQDFLLNLNKIALEDNLANVFTKSFSTSKFKYCLDLINFV</sequence>
<proteinExistence type="predicted"/>